<dbReference type="PROSITE" id="PS00211">
    <property type="entry name" value="ABC_TRANSPORTER_1"/>
    <property type="match status" value="2"/>
</dbReference>
<comment type="similarity">
    <text evidence="2">Belongs to the ABC transporter superfamily.</text>
</comment>
<dbReference type="Proteomes" id="UP000367750">
    <property type="component" value="Unassembled WGS sequence"/>
</dbReference>
<dbReference type="InterPro" id="IPR003439">
    <property type="entry name" value="ABC_transporter-like_ATP-bd"/>
</dbReference>
<dbReference type="AlphaFoldDB" id="A0A5J5GD09"/>
<sequence length="620" mass="66583">MAPGGPAPFCRIQPVLAGSGLLRTAGAIGVDFIEIKNLTFRYAGCNRKALDGVSLTIAEGGFTLLCGPSGGGKTTLLHHLKSGLQPVGLREGGILYRGRPLDEVTPAEAAADFGLVFQHPESQVVMDTVWHEMAFSMENLGLPLSVMHKRLAELAHFFGLEPLLHRSVHELSGGQLQLVNLASVLLLQPKVLLLDEPTSQLDPVSAREFLFMLQRLNRELGLTVIMSEHRLEDALPLADAVFLLDGGRLAAGGAPHAFARQAAAAGRALYLPAAARLSLSAGAPGQPGRGTGPAAVPDPAAGRGPAQAATEPVGAEEAAEPVKAPDPAADLPPLTVREGRRWLEQAGERLLIRRSDRLRPELPPSQDDPLLSCREISFRYGKDDPAVLNRLSLNIREREFLTVLGGNGAGKSTLLQVLAGLLVPKRGKVSPARGVRIGYLAQNPLLYFSYDTLGEEFEQAVRRSGAGDARETRSELVALLGLEELLDRHPHDLSGGERQKAALGLVLMARPDLLCIDEPTKGLDPEAKRRVGLLLQDLRSRGLTLIMVTHDVEFAAEYASRCALLFDGTIAAEDAPAAFFASNYFYTTALNRLLRDRLPEALTDEDVICEWAVPESPSSS</sequence>
<dbReference type="SMART" id="SM00382">
    <property type="entry name" value="AAA"/>
    <property type="match status" value="2"/>
</dbReference>
<dbReference type="InterPro" id="IPR027417">
    <property type="entry name" value="P-loop_NTPase"/>
</dbReference>
<dbReference type="InterPro" id="IPR017871">
    <property type="entry name" value="ABC_transporter-like_CS"/>
</dbReference>
<dbReference type="GO" id="GO:0016887">
    <property type="term" value="F:ATP hydrolysis activity"/>
    <property type="evidence" value="ECO:0007669"/>
    <property type="project" value="InterPro"/>
</dbReference>
<dbReference type="EMBL" id="VYKK01000007">
    <property type="protein sequence ID" value="KAA9005830.1"/>
    <property type="molecule type" value="Genomic_DNA"/>
</dbReference>
<evidence type="ECO:0000256" key="9">
    <source>
        <dbReference type="SAM" id="MobiDB-lite"/>
    </source>
</evidence>
<dbReference type="InterPro" id="IPR050095">
    <property type="entry name" value="ECF_ABC_transporter_ATP-bd"/>
</dbReference>
<gene>
    <name evidence="11" type="ORF">F4V43_07060</name>
</gene>
<accession>A0A5J5GD09</accession>
<dbReference type="InterPro" id="IPR015856">
    <property type="entry name" value="ABC_transpr_CbiO/EcfA_su"/>
</dbReference>
<evidence type="ECO:0000256" key="2">
    <source>
        <dbReference type="ARBA" id="ARBA00005417"/>
    </source>
</evidence>
<comment type="caution">
    <text evidence="11">The sequence shown here is derived from an EMBL/GenBank/DDBJ whole genome shotgun (WGS) entry which is preliminary data.</text>
</comment>
<keyword evidence="5" id="KW-0547">Nucleotide-binding</keyword>
<feature type="domain" description="ABC transporter" evidence="10">
    <location>
        <begin position="371"/>
        <end position="592"/>
    </location>
</feature>
<keyword evidence="3" id="KW-0813">Transport</keyword>
<dbReference type="OrthoDB" id="501320at2"/>
<evidence type="ECO:0000256" key="5">
    <source>
        <dbReference type="ARBA" id="ARBA00022741"/>
    </source>
</evidence>
<dbReference type="PROSITE" id="PS50893">
    <property type="entry name" value="ABC_TRANSPORTER_2"/>
    <property type="match status" value="2"/>
</dbReference>
<evidence type="ECO:0000259" key="10">
    <source>
        <dbReference type="PROSITE" id="PS50893"/>
    </source>
</evidence>
<evidence type="ECO:0000256" key="1">
    <source>
        <dbReference type="ARBA" id="ARBA00004202"/>
    </source>
</evidence>
<evidence type="ECO:0000256" key="8">
    <source>
        <dbReference type="ARBA" id="ARBA00023136"/>
    </source>
</evidence>
<dbReference type="GO" id="GO:0005524">
    <property type="term" value="F:ATP binding"/>
    <property type="evidence" value="ECO:0007669"/>
    <property type="project" value="UniProtKB-KW"/>
</dbReference>
<evidence type="ECO:0000256" key="7">
    <source>
        <dbReference type="ARBA" id="ARBA00022967"/>
    </source>
</evidence>
<feature type="compositionally biased region" description="Low complexity" evidence="9">
    <location>
        <begin position="308"/>
        <end position="334"/>
    </location>
</feature>
<dbReference type="GO" id="GO:0043190">
    <property type="term" value="C:ATP-binding cassette (ABC) transporter complex"/>
    <property type="evidence" value="ECO:0007669"/>
    <property type="project" value="TreeGrafter"/>
</dbReference>
<dbReference type="SUPFAM" id="SSF52540">
    <property type="entry name" value="P-loop containing nucleoside triphosphate hydrolases"/>
    <property type="match status" value="2"/>
</dbReference>
<keyword evidence="12" id="KW-1185">Reference proteome</keyword>
<dbReference type="PANTHER" id="PTHR43553:SF27">
    <property type="entry name" value="ENERGY-COUPLING FACTOR TRANSPORTER ATP-BINDING PROTEIN ECFA2"/>
    <property type="match status" value="1"/>
</dbReference>
<proteinExistence type="inferred from homology"/>
<dbReference type="Pfam" id="PF00005">
    <property type="entry name" value="ABC_tran"/>
    <property type="match status" value="2"/>
</dbReference>
<keyword evidence="4" id="KW-1003">Cell membrane</keyword>
<dbReference type="CDD" id="cd03225">
    <property type="entry name" value="ABC_cobalt_CbiO_domain1"/>
    <property type="match status" value="2"/>
</dbReference>
<dbReference type="GO" id="GO:0042626">
    <property type="term" value="F:ATPase-coupled transmembrane transporter activity"/>
    <property type="evidence" value="ECO:0007669"/>
    <property type="project" value="TreeGrafter"/>
</dbReference>
<evidence type="ECO:0000313" key="12">
    <source>
        <dbReference type="Proteomes" id="UP000367750"/>
    </source>
</evidence>
<dbReference type="PANTHER" id="PTHR43553">
    <property type="entry name" value="HEAVY METAL TRANSPORTER"/>
    <property type="match status" value="1"/>
</dbReference>
<evidence type="ECO:0000256" key="4">
    <source>
        <dbReference type="ARBA" id="ARBA00022475"/>
    </source>
</evidence>
<protein>
    <submittedName>
        <fullName evidence="11">ATP-binding cassette domain-containing protein</fullName>
    </submittedName>
</protein>
<keyword evidence="6 11" id="KW-0067">ATP-binding</keyword>
<dbReference type="InterPro" id="IPR003593">
    <property type="entry name" value="AAA+_ATPase"/>
</dbReference>
<keyword evidence="7" id="KW-1278">Translocase</keyword>
<keyword evidence="8" id="KW-0472">Membrane</keyword>
<feature type="domain" description="ABC transporter" evidence="10">
    <location>
        <begin position="33"/>
        <end position="271"/>
    </location>
</feature>
<organism evidence="11 12">
    <name type="scientific">Paenibacillus spiritus</name>
    <dbReference type="NCBI Taxonomy" id="2496557"/>
    <lineage>
        <taxon>Bacteria</taxon>
        <taxon>Bacillati</taxon>
        <taxon>Bacillota</taxon>
        <taxon>Bacilli</taxon>
        <taxon>Bacillales</taxon>
        <taxon>Paenibacillaceae</taxon>
        <taxon>Paenibacillus</taxon>
    </lineage>
</organism>
<reference evidence="11 12" key="1">
    <citation type="submission" date="2019-09" db="EMBL/GenBank/DDBJ databases">
        <title>Bacillus ochoae sp. nov., Paenibacillus whitsoniae sp. nov., Paenibacillus spiritus sp. nov. Isolated from the Mars Exploration Rover during spacecraft assembly.</title>
        <authorList>
            <person name="Seuylemezian A."/>
            <person name="Vaishampayan P."/>
        </authorList>
    </citation>
    <scope>NUCLEOTIDE SEQUENCE [LARGE SCALE GENOMIC DNA]</scope>
    <source>
        <strain evidence="11 12">MER_111</strain>
    </source>
</reference>
<name>A0A5J5GD09_9BACL</name>
<feature type="region of interest" description="Disordered" evidence="9">
    <location>
        <begin position="282"/>
        <end position="336"/>
    </location>
</feature>
<evidence type="ECO:0000313" key="11">
    <source>
        <dbReference type="EMBL" id="KAA9005830.1"/>
    </source>
</evidence>
<evidence type="ECO:0000256" key="3">
    <source>
        <dbReference type="ARBA" id="ARBA00022448"/>
    </source>
</evidence>
<comment type="subcellular location">
    <subcellularLocation>
        <location evidence="1">Cell membrane</location>
        <topology evidence="1">Peripheral membrane protein</topology>
    </subcellularLocation>
</comment>
<dbReference type="Gene3D" id="3.40.50.300">
    <property type="entry name" value="P-loop containing nucleotide triphosphate hydrolases"/>
    <property type="match status" value="2"/>
</dbReference>
<evidence type="ECO:0000256" key="6">
    <source>
        <dbReference type="ARBA" id="ARBA00022840"/>
    </source>
</evidence>